<dbReference type="Pfam" id="PF03992">
    <property type="entry name" value="ABM"/>
    <property type="match status" value="1"/>
</dbReference>
<feature type="domain" description="ABM" evidence="2">
    <location>
        <begin position="5"/>
        <end position="74"/>
    </location>
</feature>
<dbReference type="OrthoDB" id="6986893at2"/>
<feature type="transmembrane region" description="Helical" evidence="1">
    <location>
        <begin position="126"/>
        <end position="147"/>
    </location>
</feature>
<dbReference type="InterPro" id="IPR007138">
    <property type="entry name" value="ABM_dom"/>
</dbReference>
<dbReference type="SUPFAM" id="SSF54909">
    <property type="entry name" value="Dimeric alpha+beta barrel"/>
    <property type="match status" value="1"/>
</dbReference>
<reference evidence="3 4" key="1">
    <citation type="submission" date="2019-02" db="EMBL/GenBank/DDBJ databases">
        <title>Sequencing the genomes of 1000 actinobacteria strains.</title>
        <authorList>
            <person name="Klenk H.-P."/>
        </authorList>
    </citation>
    <scope>NUCLEOTIDE SEQUENCE [LARGE SCALE GENOMIC DNA]</scope>
    <source>
        <strain evidence="3 4">DSM 18319</strain>
    </source>
</reference>
<dbReference type="Proteomes" id="UP000291483">
    <property type="component" value="Unassembled WGS sequence"/>
</dbReference>
<keyword evidence="1" id="KW-1133">Transmembrane helix</keyword>
<dbReference type="InterPro" id="IPR011008">
    <property type="entry name" value="Dimeric_a/b-barrel"/>
</dbReference>
<accession>A0A4Q8AJ95</accession>
<dbReference type="PANTHER" id="PTHR40057:SF1">
    <property type="entry name" value="SLR1162 PROTEIN"/>
    <property type="match status" value="1"/>
</dbReference>
<dbReference type="AlphaFoldDB" id="A0A4Q8AJ95"/>
<protein>
    <recommendedName>
        <fullName evidence="2">ABM domain-containing protein</fullName>
    </recommendedName>
</protein>
<sequence>MDNTPITVSIERTVDPARITEATAWMQTGINLATTYPGFLGSGWVRSGSDRTRWHILYRFADAAALLHWEQSPERAWWLETGSGFVHEQKTERRTGIEGWFDEPTAITVEHAGTGSPVPPRWKQAVTIWLGFFPLNVAFAYLVAWLVPGWDGLPTVLRVLITTLCLTPIMTYVMLPTVTRLLRRWLAPRS</sequence>
<dbReference type="PANTHER" id="PTHR40057">
    <property type="entry name" value="SLR1162 PROTEIN"/>
    <property type="match status" value="1"/>
</dbReference>
<dbReference type="InterPro" id="IPR038762">
    <property type="entry name" value="ABM_predict"/>
</dbReference>
<name>A0A4Q8AJ95_9MICO</name>
<feature type="transmembrane region" description="Helical" evidence="1">
    <location>
        <begin position="159"/>
        <end position="182"/>
    </location>
</feature>
<keyword evidence="1" id="KW-0812">Transmembrane</keyword>
<comment type="caution">
    <text evidence="3">The sequence shown here is derived from an EMBL/GenBank/DDBJ whole genome shotgun (WGS) entry which is preliminary data.</text>
</comment>
<keyword evidence="1" id="KW-0472">Membrane</keyword>
<evidence type="ECO:0000256" key="1">
    <source>
        <dbReference type="SAM" id="Phobius"/>
    </source>
</evidence>
<proteinExistence type="predicted"/>
<organism evidence="3 4">
    <name type="scientific">Microterricola gilva</name>
    <dbReference type="NCBI Taxonomy" id="393267"/>
    <lineage>
        <taxon>Bacteria</taxon>
        <taxon>Bacillati</taxon>
        <taxon>Actinomycetota</taxon>
        <taxon>Actinomycetes</taxon>
        <taxon>Micrococcales</taxon>
        <taxon>Microbacteriaceae</taxon>
        <taxon>Microterricola</taxon>
    </lineage>
</organism>
<evidence type="ECO:0000259" key="2">
    <source>
        <dbReference type="Pfam" id="PF03992"/>
    </source>
</evidence>
<dbReference type="Gene3D" id="3.30.70.100">
    <property type="match status" value="1"/>
</dbReference>
<dbReference type="RefSeq" id="WP_130504526.1">
    <property type="nucleotide sequence ID" value="NZ_SHLC01000001.1"/>
</dbReference>
<keyword evidence="4" id="KW-1185">Reference proteome</keyword>
<evidence type="ECO:0000313" key="3">
    <source>
        <dbReference type="EMBL" id="RZU63933.1"/>
    </source>
</evidence>
<evidence type="ECO:0000313" key="4">
    <source>
        <dbReference type="Proteomes" id="UP000291483"/>
    </source>
</evidence>
<dbReference type="EMBL" id="SHLC01000001">
    <property type="protein sequence ID" value="RZU63933.1"/>
    <property type="molecule type" value="Genomic_DNA"/>
</dbReference>
<gene>
    <name evidence="3" type="ORF">EV379_0222</name>
</gene>